<dbReference type="SMART" id="SM00530">
    <property type="entry name" value="HTH_XRE"/>
    <property type="match status" value="1"/>
</dbReference>
<dbReference type="InterPro" id="IPR010982">
    <property type="entry name" value="Lambda_DNA-bd_dom_sf"/>
</dbReference>
<sequence length="155" mass="17436">MLLQTHFLCVIMPLKGGVIMSMTLGQRLKAIRKAQPGKMNQEDFAKSLGLTRMAYSMYELDRVVPSESVQRLICTTYHVNPQYLTGASNEMFDQQDEDERLIDAAITSGDPLVKALLTGIVKRPDGWRALAESILTCADYLREQGIELDPENEKE</sequence>
<accession>A0A8S5SYR0</accession>
<dbReference type="EMBL" id="BK032711">
    <property type="protein sequence ID" value="DAF56252.1"/>
    <property type="molecule type" value="Genomic_DNA"/>
</dbReference>
<evidence type="ECO:0000313" key="2">
    <source>
        <dbReference type="EMBL" id="DAF56252.1"/>
    </source>
</evidence>
<protein>
    <submittedName>
        <fullName evidence="2">Helix-turn-helix domain protein</fullName>
    </submittedName>
</protein>
<dbReference type="Pfam" id="PF01381">
    <property type="entry name" value="HTH_3"/>
    <property type="match status" value="1"/>
</dbReference>
<evidence type="ECO:0000259" key="1">
    <source>
        <dbReference type="PROSITE" id="PS50943"/>
    </source>
</evidence>
<dbReference type="SUPFAM" id="SSF47413">
    <property type="entry name" value="lambda repressor-like DNA-binding domains"/>
    <property type="match status" value="1"/>
</dbReference>
<dbReference type="GO" id="GO:0003677">
    <property type="term" value="F:DNA binding"/>
    <property type="evidence" value="ECO:0007669"/>
    <property type="project" value="InterPro"/>
</dbReference>
<dbReference type="InterPro" id="IPR001387">
    <property type="entry name" value="Cro/C1-type_HTH"/>
</dbReference>
<proteinExistence type="predicted"/>
<organism evidence="2">
    <name type="scientific">Siphoviridae sp. ctPyh10</name>
    <dbReference type="NCBI Taxonomy" id="2827865"/>
    <lineage>
        <taxon>Viruses</taxon>
        <taxon>Duplodnaviria</taxon>
        <taxon>Heunggongvirae</taxon>
        <taxon>Uroviricota</taxon>
        <taxon>Caudoviricetes</taxon>
    </lineage>
</organism>
<dbReference type="CDD" id="cd00093">
    <property type="entry name" value="HTH_XRE"/>
    <property type="match status" value="1"/>
</dbReference>
<reference evidence="2" key="1">
    <citation type="journal article" date="2021" name="Proc. Natl. Acad. Sci. U.S.A.">
        <title>A Catalog of Tens of Thousands of Viruses from Human Metagenomes Reveals Hidden Associations with Chronic Diseases.</title>
        <authorList>
            <person name="Tisza M.J."/>
            <person name="Buck C.B."/>
        </authorList>
    </citation>
    <scope>NUCLEOTIDE SEQUENCE</scope>
    <source>
        <strain evidence="2">CtPyh10</strain>
    </source>
</reference>
<dbReference type="PROSITE" id="PS50943">
    <property type="entry name" value="HTH_CROC1"/>
    <property type="match status" value="1"/>
</dbReference>
<name>A0A8S5SYR0_9CAUD</name>
<dbReference type="Gene3D" id="1.10.260.40">
    <property type="entry name" value="lambda repressor-like DNA-binding domains"/>
    <property type="match status" value="1"/>
</dbReference>
<feature type="domain" description="HTH cro/C1-type" evidence="1">
    <location>
        <begin position="28"/>
        <end position="84"/>
    </location>
</feature>